<evidence type="ECO:0000313" key="4">
    <source>
        <dbReference type="Proteomes" id="UP001304683"/>
    </source>
</evidence>
<proteinExistence type="predicted"/>
<dbReference type="Gene3D" id="2.10.260.10">
    <property type="match status" value="1"/>
</dbReference>
<sequence length="128" mass="14248">MSRVGPKGQVVLPKAVREALGILPGDRVIFHVEKDRVVILPVRARTAADLRGMLSVGKPIDLRQGRKDYQDHLAAFSSGTRNRKLMLRNACSLVLPKVSLRFGSTRRCWPRLSMCLLHHDLLTCPALG</sequence>
<name>A0ABZ0QS15_9FIRM</name>
<evidence type="ECO:0000259" key="2">
    <source>
        <dbReference type="PROSITE" id="PS51740"/>
    </source>
</evidence>
<dbReference type="Pfam" id="PF04014">
    <property type="entry name" value="MazE_antitoxin"/>
    <property type="match status" value="1"/>
</dbReference>
<dbReference type="InterPro" id="IPR007159">
    <property type="entry name" value="SpoVT-AbrB_dom"/>
</dbReference>
<keyword evidence="1 3" id="KW-0238">DNA-binding</keyword>
<accession>A0ABZ0QS15</accession>
<dbReference type="NCBIfam" id="TIGR01439">
    <property type="entry name" value="lp_hng_hel_AbrB"/>
    <property type="match status" value="1"/>
</dbReference>
<dbReference type="GO" id="GO:0003677">
    <property type="term" value="F:DNA binding"/>
    <property type="evidence" value="ECO:0007669"/>
    <property type="project" value="UniProtKB-KW"/>
</dbReference>
<feature type="domain" description="SpoVT-AbrB" evidence="2">
    <location>
        <begin position="1"/>
        <end position="44"/>
    </location>
</feature>
<reference evidence="3 4" key="1">
    <citation type="submission" date="2023-08" db="EMBL/GenBank/DDBJ databases">
        <title>Genome sequence of Thermaerobacter compostii strain Ins1, a spore-forming filamentous bacterium isolated from a deep geothermal reservoir.</title>
        <authorList>
            <person name="Bregnard D."/>
            <person name="Gonzalez D."/>
            <person name="Junier P."/>
        </authorList>
    </citation>
    <scope>NUCLEOTIDE SEQUENCE [LARGE SCALE GENOMIC DNA]</scope>
    <source>
        <strain evidence="3 4">Ins1</strain>
    </source>
</reference>
<gene>
    <name evidence="3" type="ORF">Q5761_08905</name>
</gene>
<evidence type="ECO:0000313" key="3">
    <source>
        <dbReference type="EMBL" id="WPD20307.1"/>
    </source>
</evidence>
<dbReference type="InterPro" id="IPR037914">
    <property type="entry name" value="SpoVT-AbrB_sf"/>
</dbReference>
<dbReference type="SUPFAM" id="SSF89447">
    <property type="entry name" value="AbrB/MazE/MraZ-like"/>
    <property type="match status" value="1"/>
</dbReference>
<organism evidence="3 4">
    <name type="scientific">Thermaerobacter composti</name>
    <dbReference type="NCBI Taxonomy" id="554949"/>
    <lineage>
        <taxon>Bacteria</taxon>
        <taxon>Bacillati</taxon>
        <taxon>Bacillota</taxon>
        <taxon>Clostridia</taxon>
        <taxon>Eubacteriales</taxon>
        <taxon>Clostridiales Family XVII. Incertae Sedis</taxon>
        <taxon>Thermaerobacter</taxon>
    </lineage>
</organism>
<dbReference type="Proteomes" id="UP001304683">
    <property type="component" value="Chromosome"/>
</dbReference>
<evidence type="ECO:0000256" key="1">
    <source>
        <dbReference type="PROSITE-ProRule" id="PRU01076"/>
    </source>
</evidence>
<protein>
    <submittedName>
        <fullName evidence="3">AbrB/MazE/SpoVT family DNA-binding domain-containing protein</fullName>
    </submittedName>
</protein>
<dbReference type="PROSITE" id="PS51740">
    <property type="entry name" value="SPOVT_ABRB"/>
    <property type="match status" value="1"/>
</dbReference>
<dbReference type="EMBL" id="CP132508">
    <property type="protein sequence ID" value="WPD20307.1"/>
    <property type="molecule type" value="Genomic_DNA"/>
</dbReference>
<keyword evidence="4" id="KW-1185">Reference proteome</keyword>
<dbReference type="SMART" id="SM00966">
    <property type="entry name" value="SpoVT_AbrB"/>
    <property type="match status" value="1"/>
</dbReference>